<keyword evidence="1" id="KW-0812">Transmembrane</keyword>
<dbReference type="PANTHER" id="PTHR12879:SF8">
    <property type="entry name" value="SPHINGOLIPID DELTA(4)-DESATURASE DES1"/>
    <property type="match status" value="1"/>
</dbReference>
<feature type="transmembrane region" description="Helical" evidence="1">
    <location>
        <begin position="133"/>
        <end position="152"/>
    </location>
</feature>
<feature type="transmembrane region" description="Helical" evidence="1">
    <location>
        <begin position="39"/>
        <end position="58"/>
    </location>
</feature>
<evidence type="ECO:0000256" key="1">
    <source>
        <dbReference type="SAM" id="Phobius"/>
    </source>
</evidence>
<proteinExistence type="predicted"/>
<reference evidence="3 4" key="1">
    <citation type="submission" date="2020-04" db="EMBL/GenBank/DDBJ databases">
        <title>Complete genome of a Psychrophilic, Marine, Gas Vacuolate Bacterium Polaromonas vacuolata KCTC 22033T.</title>
        <authorList>
            <person name="Hwang K."/>
            <person name="Kim K.M."/>
        </authorList>
    </citation>
    <scope>NUCLEOTIDE SEQUENCE [LARGE SCALE GENOMIC DNA]</scope>
    <source>
        <strain evidence="3 4">KCTC 22033</strain>
    </source>
</reference>
<dbReference type="RefSeq" id="WP_168922830.1">
    <property type="nucleotide sequence ID" value="NZ_CP051461.1"/>
</dbReference>
<dbReference type="GO" id="GO:0042284">
    <property type="term" value="F:sphingolipid delta-4 desaturase activity"/>
    <property type="evidence" value="ECO:0007669"/>
    <property type="project" value="TreeGrafter"/>
</dbReference>
<name>A0A6H2HBX2_9BURK</name>
<protein>
    <recommendedName>
        <fullName evidence="2">Fatty acid desaturase domain-containing protein</fullName>
    </recommendedName>
</protein>
<keyword evidence="1" id="KW-0472">Membrane</keyword>
<dbReference type="GO" id="GO:0046513">
    <property type="term" value="P:ceramide biosynthetic process"/>
    <property type="evidence" value="ECO:0007669"/>
    <property type="project" value="TreeGrafter"/>
</dbReference>
<dbReference type="InterPro" id="IPR005804">
    <property type="entry name" value="FA_desaturase_dom"/>
</dbReference>
<keyword evidence="1" id="KW-1133">Transmembrane helix</keyword>
<dbReference type="PANTHER" id="PTHR12879">
    <property type="entry name" value="SPHINGOLIPID DELTA 4 DESATURASE/C-4 HYDROXYLASE PROTEIN DES2"/>
    <property type="match status" value="1"/>
</dbReference>
<sequence>MTSVFRYADGVWPNVLAMAWTILAYIAGVGLLGSANWMLNVLGFLLVAQTLIWSAYFIHEFAHYAIFKTPAANERWGSVMSIINGSCFANFSDMRKKHMRHHVERADVITFDVRGFLNRSPAWFRNSVLALEWAYFPAVEFLMRGFVMLVPFTDERKRAGRRRVLVVGALRLSAWIALGLWSLKALVLYFAAYLVFVTALRFADCFQHTYESYPVLDDKPLPADKLRDREYEQANTYSDIVGLKSGFLNLIWLNFGFHNAHHERPTAPWHRLPEFHKELYPVQYAQLITVGELLRSFHINRVKRVLAVDYGQVQDLGVKGRADGFLGAVGVSFLTAV</sequence>
<dbReference type="Proteomes" id="UP000502041">
    <property type="component" value="Chromosome"/>
</dbReference>
<accession>A0A6H2HBX2</accession>
<dbReference type="GO" id="GO:0016020">
    <property type="term" value="C:membrane"/>
    <property type="evidence" value="ECO:0007669"/>
    <property type="project" value="GOC"/>
</dbReference>
<organism evidence="3 4">
    <name type="scientific">Polaromonas vacuolata</name>
    <dbReference type="NCBI Taxonomy" id="37448"/>
    <lineage>
        <taxon>Bacteria</taxon>
        <taxon>Pseudomonadati</taxon>
        <taxon>Pseudomonadota</taxon>
        <taxon>Betaproteobacteria</taxon>
        <taxon>Burkholderiales</taxon>
        <taxon>Comamonadaceae</taxon>
        <taxon>Polaromonas</taxon>
    </lineage>
</organism>
<dbReference type="KEGG" id="pvac:HC248_02614"/>
<dbReference type="AlphaFoldDB" id="A0A6H2HBX2"/>
<evidence type="ECO:0000313" key="3">
    <source>
        <dbReference type="EMBL" id="QJC57293.1"/>
    </source>
</evidence>
<feature type="domain" description="Fatty acid desaturase" evidence="2">
    <location>
        <begin position="36"/>
        <end position="287"/>
    </location>
</feature>
<evidence type="ECO:0000313" key="4">
    <source>
        <dbReference type="Proteomes" id="UP000502041"/>
    </source>
</evidence>
<keyword evidence="4" id="KW-1185">Reference proteome</keyword>
<dbReference type="EMBL" id="CP051461">
    <property type="protein sequence ID" value="QJC57293.1"/>
    <property type="molecule type" value="Genomic_DNA"/>
</dbReference>
<feature type="transmembrane region" description="Helical" evidence="1">
    <location>
        <begin position="12"/>
        <end position="32"/>
    </location>
</feature>
<gene>
    <name evidence="3" type="ORF">HC248_02614</name>
</gene>
<evidence type="ECO:0000259" key="2">
    <source>
        <dbReference type="Pfam" id="PF00487"/>
    </source>
</evidence>
<dbReference type="Pfam" id="PF00487">
    <property type="entry name" value="FA_desaturase"/>
    <property type="match status" value="1"/>
</dbReference>